<evidence type="ECO:0000313" key="3">
    <source>
        <dbReference type="EMBL" id="KAJ7620360.1"/>
    </source>
</evidence>
<comment type="caution">
    <text evidence="3">The sequence shown here is derived from an EMBL/GenBank/DDBJ whole genome shotgun (WGS) entry which is preliminary data.</text>
</comment>
<keyword evidence="4" id="KW-1185">Reference proteome</keyword>
<evidence type="ECO:0000313" key="4">
    <source>
        <dbReference type="Proteomes" id="UP001221142"/>
    </source>
</evidence>
<dbReference type="Pfam" id="PF20521">
    <property type="entry name" value="DUF6736"/>
    <property type="match status" value="1"/>
</dbReference>
<reference evidence="3" key="1">
    <citation type="submission" date="2023-03" db="EMBL/GenBank/DDBJ databases">
        <title>Massive genome expansion in bonnet fungi (Mycena s.s.) driven by repeated elements and novel gene families across ecological guilds.</title>
        <authorList>
            <consortium name="Lawrence Berkeley National Laboratory"/>
            <person name="Harder C.B."/>
            <person name="Miyauchi S."/>
            <person name="Viragh M."/>
            <person name="Kuo A."/>
            <person name="Thoen E."/>
            <person name="Andreopoulos B."/>
            <person name="Lu D."/>
            <person name="Skrede I."/>
            <person name="Drula E."/>
            <person name="Henrissat B."/>
            <person name="Morin E."/>
            <person name="Kohler A."/>
            <person name="Barry K."/>
            <person name="LaButti K."/>
            <person name="Morin E."/>
            <person name="Salamov A."/>
            <person name="Lipzen A."/>
            <person name="Mereny Z."/>
            <person name="Hegedus B."/>
            <person name="Baldrian P."/>
            <person name="Stursova M."/>
            <person name="Weitz H."/>
            <person name="Taylor A."/>
            <person name="Grigoriev I.V."/>
            <person name="Nagy L.G."/>
            <person name="Martin F."/>
            <person name="Kauserud H."/>
        </authorList>
    </citation>
    <scope>NUCLEOTIDE SEQUENCE</scope>
    <source>
        <strain evidence="3">9284</strain>
    </source>
</reference>
<dbReference type="Proteomes" id="UP001221142">
    <property type="component" value="Unassembled WGS sequence"/>
</dbReference>
<name>A0AAD7FIC2_9AGAR</name>
<sequence>MVVLYKLLTLVASLPLLVSSAAAVVPGTPKRGVNSGIYASYVLESFESNTTGTALERRAEINDCVKYTETFSNCFPQFTSGTMRKEIGDTIGAGIKGQSDLHSCSTQGGEVDGVQWRYVATGQSCGTSAEIKTIRGAVDAALRDVPLISGPDISPLLPQVLPHRRTAGPTAMALAAPKVVPMISADVPVKLDVQLSNDFLMLEIDAPGRLLKVDEQNKINFSRYTSVQRPRDLSSKAPTIVSPWFLRYPISATQVRLHYLQQRPPPIASPAIRHEEMKNRRRYHGKSPFTPCIESRLEADQQLELQNARLVSRLVRTCLSSGRDSNPRPGHYDENFSDTASWLFSYAVTSYSFRLDSWLINPGCPSLPEQLRRYGISCPRDGSTLSLSTRNMSDFAVIAESSIGTSSAPTGPSAPSIPTRLNLRFQLSKLIA</sequence>
<proteinExistence type="predicted"/>
<accession>A0AAD7FIC2</accession>
<dbReference type="EMBL" id="JARKIF010000017">
    <property type="protein sequence ID" value="KAJ7620360.1"/>
    <property type="molecule type" value="Genomic_DNA"/>
</dbReference>
<dbReference type="InterPro" id="IPR046624">
    <property type="entry name" value="CSS2_C"/>
</dbReference>
<keyword evidence="1" id="KW-0732">Signal</keyword>
<gene>
    <name evidence="3" type="ORF">FB45DRAFT_871391</name>
</gene>
<dbReference type="AlphaFoldDB" id="A0AAD7FIC2"/>
<organism evidence="3 4">
    <name type="scientific">Roridomyces roridus</name>
    <dbReference type="NCBI Taxonomy" id="1738132"/>
    <lineage>
        <taxon>Eukaryota</taxon>
        <taxon>Fungi</taxon>
        <taxon>Dikarya</taxon>
        <taxon>Basidiomycota</taxon>
        <taxon>Agaricomycotina</taxon>
        <taxon>Agaricomycetes</taxon>
        <taxon>Agaricomycetidae</taxon>
        <taxon>Agaricales</taxon>
        <taxon>Marasmiineae</taxon>
        <taxon>Mycenaceae</taxon>
        <taxon>Roridomyces</taxon>
    </lineage>
</organism>
<feature type="signal peptide" evidence="1">
    <location>
        <begin position="1"/>
        <end position="23"/>
    </location>
</feature>
<protein>
    <recommendedName>
        <fullName evidence="2">Secreted protein CSS2 C-terminal domain-containing protein</fullName>
    </recommendedName>
</protein>
<evidence type="ECO:0000256" key="1">
    <source>
        <dbReference type="SAM" id="SignalP"/>
    </source>
</evidence>
<feature type="domain" description="Secreted protein CSS2 C-terminal" evidence="2">
    <location>
        <begin position="53"/>
        <end position="145"/>
    </location>
</feature>
<evidence type="ECO:0000259" key="2">
    <source>
        <dbReference type="Pfam" id="PF20521"/>
    </source>
</evidence>
<feature type="chain" id="PRO_5042003668" description="Secreted protein CSS2 C-terminal domain-containing protein" evidence="1">
    <location>
        <begin position="24"/>
        <end position="432"/>
    </location>
</feature>